<evidence type="ECO:0000313" key="2">
    <source>
        <dbReference type="EMBL" id="GGD27304.1"/>
    </source>
</evidence>
<dbReference type="Pfam" id="PF13560">
    <property type="entry name" value="HTH_31"/>
    <property type="match status" value="1"/>
</dbReference>
<accession>A0A916Y2A2</accession>
<dbReference type="AlphaFoldDB" id="A0A916Y2A2"/>
<comment type="caution">
    <text evidence="2">The sequence shown here is derived from an EMBL/GenBank/DDBJ whole genome shotgun (WGS) entry which is preliminary data.</text>
</comment>
<reference evidence="2" key="1">
    <citation type="journal article" date="2014" name="Int. J. Syst. Evol. Microbiol.">
        <title>Complete genome sequence of Corynebacterium casei LMG S-19264T (=DSM 44701T), isolated from a smear-ripened cheese.</title>
        <authorList>
            <consortium name="US DOE Joint Genome Institute (JGI-PGF)"/>
            <person name="Walter F."/>
            <person name="Albersmeier A."/>
            <person name="Kalinowski J."/>
            <person name="Ruckert C."/>
        </authorList>
    </citation>
    <scope>NUCLEOTIDE SEQUENCE</scope>
    <source>
        <strain evidence="2">CGMCC 1.15152</strain>
    </source>
</reference>
<dbReference type="Pfam" id="PF17765">
    <property type="entry name" value="MLTR_LBD"/>
    <property type="match status" value="1"/>
</dbReference>
<dbReference type="Gene3D" id="3.30.450.180">
    <property type="match status" value="1"/>
</dbReference>
<keyword evidence="3" id="KW-1185">Reference proteome</keyword>
<dbReference type="Proteomes" id="UP000633205">
    <property type="component" value="Unassembled WGS sequence"/>
</dbReference>
<dbReference type="PANTHER" id="PTHR35010:SF2">
    <property type="entry name" value="BLL4672 PROTEIN"/>
    <property type="match status" value="1"/>
</dbReference>
<dbReference type="CDD" id="cd00093">
    <property type="entry name" value="HTH_XRE"/>
    <property type="match status" value="1"/>
</dbReference>
<name>A0A916Y2A2_9MICO</name>
<dbReference type="InterPro" id="IPR001387">
    <property type="entry name" value="Cro/C1-type_HTH"/>
</dbReference>
<dbReference type="SMART" id="SM00530">
    <property type="entry name" value="HTH_XRE"/>
    <property type="match status" value="1"/>
</dbReference>
<dbReference type="InterPro" id="IPR010982">
    <property type="entry name" value="Lambda_DNA-bd_dom_sf"/>
</dbReference>
<dbReference type="GO" id="GO:0003677">
    <property type="term" value="F:DNA binding"/>
    <property type="evidence" value="ECO:0007669"/>
    <property type="project" value="InterPro"/>
</dbReference>
<feature type="domain" description="HTH cro/C1-type" evidence="1">
    <location>
        <begin position="37"/>
        <end position="84"/>
    </location>
</feature>
<dbReference type="Gene3D" id="1.10.260.40">
    <property type="entry name" value="lambda repressor-like DNA-binding domains"/>
    <property type="match status" value="1"/>
</dbReference>
<sequence>MARERRNALGSYLQARRAQITPQSAGIPPTGHRRVPGLRREEVALLAGISVDYYLRLERGRDRNPSPQVLEALARVLQLDDEHRAHVASLAQGSPRGSDRVHETPSPAAGLITLVDTMSQPAFLEDGASDIVASNAAARALSPRLAPGGNQLRDVFLDPEEHALFPDWHDVTVCLVTGLRRAAPHALEDQRLGALVAELLQHSARFRELWARHDVRGQHGAPVRVDHPMAGLMTLHRERLAITGSEGLTLVILHAEPGSPDADRLSLLGREPAAVASR</sequence>
<gene>
    <name evidence="2" type="ORF">GCM10010915_04190</name>
</gene>
<dbReference type="SUPFAM" id="SSF47413">
    <property type="entry name" value="lambda repressor-like DNA-binding domains"/>
    <property type="match status" value="1"/>
</dbReference>
<organism evidence="2 3">
    <name type="scientific">Microbacterium faecale</name>
    <dbReference type="NCBI Taxonomy" id="1804630"/>
    <lineage>
        <taxon>Bacteria</taxon>
        <taxon>Bacillati</taxon>
        <taxon>Actinomycetota</taxon>
        <taxon>Actinomycetes</taxon>
        <taxon>Micrococcales</taxon>
        <taxon>Microbacteriaceae</taxon>
        <taxon>Microbacterium</taxon>
    </lineage>
</organism>
<dbReference type="PANTHER" id="PTHR35010">
    <property type="entry name" value="BLL4672 PROTEIN-RELATED"/>
    <property type="match status" value="1"/>
</dbReference>
<evidence type="ECO:0000259" key="1">
    <source>
        <dbReference type="PROSITE" id="PS50943"/>
    </source>
</evidence>
<dbReference type="EMBL" id="BMHO01000001">
    <property type="protein sequence ID" value="GGD27304.1"/>
    <property type="molecule type" value="Genomic_DNA"/>
</dbReference>
<dbReference type="PROSITE" id="PS50943">
    <property type="entry name" value="HTH_CROC1"/>
    <property type="match status" value="1"/>
</dbReference>
<reference evidence="2" key="2">
    <citation type="submission" date="2020-09" db="EMBL/GenBank/DDBJ databases">
        <authorList>
            <person name="Sun Q."/>
            <person name="Zhou Y."/>
        </authorList>
    </citation>
    <scope>NUCLEOTIDE SEQUENCE</scope>
    <source>
        <strain evidence="2">CGMCC 1.15152</strain>
    </source>
</reference>
<protein>
    <submittedName>
        <fullName evidence="2">Transcriptional regulator</fullName>
    </submittedName>
</protein>
<proteinExistence type="predicted"/>
<dbReference type="InterPro" id="IPR041413">
    <property type="entry name" value="MLTR_LBD"/>
</dbReference>
<evidence type="ECO:0000313" key="3">
    <source>
        <dbReference type="Proteomes" id="UP000633205"/>
    </source>
</evidence>